<dbReference type="InterPro" id="IPR009288">
    <property type="entry name" value="AIG2-like_dom"/>
</dbReference>
<sequence>MSDENFLFVYGTLRRGHDGRMARWLAERSRLIGLALAAGRLYRVADYPGFVPGDGGQVVGDLLALADVAATLAALDDYEECSDLFPAPHEYRRERIMVDGPDGAVTAWTYIYALPASGLALIDNGDFKA</sequence>
<dbReference type="InterPro" id="IPR013024">
    <property type="entry name" value="GGCT-like"/>
</dbReference>
<dbReference type="SUPFAM" id="SSF110857">
    <property type="entry name" value="Gamma-glutamyl cyclotransferase-like"/>
    <property type="match status" value="1"/>
</dbReference>
<gene>
    <name evidence="2" type="ORF">GGR44_001459</name>
</gene>
<dbReference type="EMBL" id="JACIEB010000003">
    <property type="protein sequence ID" value="MBB3981800.1"/>
    <property type="molecule type" value="Genomic_DNA"/>
</dbReference>
<evidence type="ECO:0000259" key="1">
    <source>
        <dbReference type="Pfam" id="PF06094"/>
    </source>
</evidence>
<proteinExistence type="predicted"/>
<evidence type="ECO:0000313" key="3">
    <source>
        <dbReference type="Proteomes" id="UP000552757"/>
    </source>
</evidence>
<name>A0A7W6GNG9_9SPHN</name>
<dbReference type="Gene3D" id="3.10.490.10">
    <property type="entry name" value="Gamma-glutamyl cyclotransferase-like"/>
    <property type="match status" value="1"/>
</dbReference>
<feature type="domain" description="Gamma-glutamylcyclotransferase AIG2-like" evidence="1">
    <location>
        <begin position="7"/>
        <end position="128"/>
    </location>
</feature>
<comment type="caution">
    <text evidence="2">The sequence shown here is derived from an EMBL/GenBank/DDBJ whole genome shotgun (WGS) entry which is preliminary data.</text>
</comment>
<protein>
    <submittedName>
        <fullName evidence="2">Gamma-glutamylcyclotransferase (GGCT)/AIG2-like uncharacterized protein YtfP</fullName>
    </submittedName>
</protein>
<dbReference type="RefSeq" id="WP_183954917.1">
    <property type="nucleotide sequence ID" value="NZ_JACIEB010000003.1"/>
</dbReference>
<organism evidence="2 3">
    <name type="scientific">Sphingobium fontiphilum</name>
    <dbReference type="NCBI Taxonomy" id="944425"/>
    <lineage>
        <taxon>Bacteria</taxon>
        <taxon>Pseudomonadati</taxon>
        <taxon>Pseudomonadota</taxon>
        <taxon>Alphaproteobacteria</taxon>
        <taxon>Sphingomonadales</taxon>
        <taxon>Sphingomonadaceae</taxon>
        <taxon>Sphingobium</taxon>
    </lineage>
</organism>
<dbReference type="Pfam" id="PF06094">
    <property type="entry name" value="GGACT"/>
    <property type="match status" value="1"/>
</dbReference>
<keyword evidence="2" id="KW-0808">Transferase</keyword>
<dbReference type="CDD" id="cd06661">
    <property type="entry name" value="GGCT_like"/>
    <property type="match status" value="1"/>
</dbReference>
<dbReference type="InterPro" id="IPR036568">
    <property type="entry name" value="GGCT-like_sf"/>
</dbReference>
<evidence type="ECO:0000313" key="2">
    <source>
        <dbReference type="EMBL" id="MBB3981800.1"/>
    </source>
</evidence>
<reference evidence="2 3" key="1">
    <citation type="submission" date="2020-08" db="EMBL/GenBank/DDBJ databases">
        <title>Genomic Encyclopedia of Type Strains, Phase IV (KMG-IV): sequencing the most valuable type-strain genomes for metagenomic binning, comparative biology and taxonomic classification.</title>
        <authorList>
            <person name="Goeker M."/>
        </authorList>
    </citation>
    <scope>NUCLEOTIDE SEQUENCE [LARGE SCALE GENOMIC DNA]</scope>
    <source>
        <strain evidence="2 3">DSM 29348</strain>
    </source>
</reference>
<accession>A0A7W6GNG9</accession>
<keyword evidence="3" id="KW-1185">Reference proteome</keyword>
<dbReference type="AlphaFoldDB" id="A0A7W6GNG9"/>
<dbReference type="Proteomes" id="UP000552757">
    <property type="component" value="Unassembled WGS sequence"/>
</dbReference>
<dbReference type="GO" id="GO:0016740">
    <property type="term" value="F:transferase activity"/>
    <property type="evidence" value="ECO:0007669"/>
    <property type="project" value="UniProtKB-KW"/>
</dbReference>